<keyword evidence="2" id="KW-0150">Chloroplast</keyword>
<evidence type="ECO:0000313" key="1">
    <source>
        <dbReference type="EMBL" id="ATJ02964.1"/>
    </source>
</evidence>
<dbReference type="Pfam" id="PF10718">
    <property type="entry name" value="Ycf34"/>
    <property type="match status" value="1"/>
</dbReference>
<dbReference type="RefSeq" id="YP_008965771.1">
    <property type="nucleotide sequence ID" value="NC_023133.1"/>
</dbReference>
<organism evidence="2">
    <name type="scientific">Porphyridium purpureum</name>
    <name type="common">Red alga</name>
    <name type="synonym">Porphyridium cruentum</name>
    <dbReference type="NCBI Taxonomy" id="35688"/>
    <lineage>
        <taxon>Eukaryota</taxon>
        <taxon>Rhodophyta</taxon>
        <taxon>Bangiophyceae</taxon>
        <taxon>Porphyridiales</taxon>
        <taxon>Porphyridiaceae</taxon>
        <taxon>Porphyridium</taxon>
    </lineage>
</organism>
<keyword evidence="2" id="KW-0934">Plastid</keyword>
<geneLocation type="plastid" evidence="2"/>
<reference evidence="2" key="1">
    <citation type="journal article" date="2014" name="J. Plant Res.">
        <title>Analysis of the complete plastid genome of the unicellular red alga Porphyridium purpureum.</title>
        <authorList>
            <person name="Tajima N."/>
            <person name="Sato S."/>
            <person name="Maruyama F."/>
            <person name="Kurokawa K."/>
            <person name="Ohta H."/>
            <person name="Tabata S."/>
            <person name="Sekine K."/>
            <person name="Moriyama T."/>
            <person name="Sato N."/>
        </authorList>
    </citation>
    <scope>NUCLEOTIDE SEQUENCE</scope>
</reference>
<proteinExistence type="predicted"/>
<reference evidence="1" key="2">
    <citation type="journal article" date="2017" name="Mitochondrial DNA Part B Resour">
        <title>Characterization of the complete plastid genome of Porphyridium purpureum strain CCMP1328.</title>
        <authorList>
            <person name="Bi G."/>
        </authorList>
    </citation>
    <scope>NUCLEOTIDE SEQUENCE</scope>
</reference>
<name>W0RZ70_PORPP</name>
<sequence>MCICINCHYINKCNTYYFIDKEHGNINRNLSNSFMPQSSIIDANIYKNKNLVNIDWDVTECLSFVEKPGIWLNKIKK</sequence>
<protein>
    <submittedName>
        <fullName evidence="2">Conserved hypothetical plastid protein</fullName>
    </submittedName>
</protein>
<accession>W0RZ70</accession>
<evidence type="ECO:0000313" key="2">
    <source>
        <dbReference type="EMBL" id="BAO23747.1"/>
    </source>
</evidence>
<dbReference type="EMBL" id="MF401423">
    <property type="protein sequence ID" value="ATJ02964.1"/>
    <property type="molecule type" value="Genomic_DNA"/>
</dbReference>
<dbReference type="EMBL" id="AP012987">
    <property type="protein sequence ID" value="BAO23747.1"/>
    <property type="molecule type" value="Genomic_DNA"/>
</dbReference>
<dbReference type="InterPro" id="IPR019656">
    <property type="entry name" value="Uncharacterised_Ycf34"/>
</dbReference>
<gene>
    <name evidence="2" type="primary">ycf34</name>
</gene>
<dbReference type="AlphaFoldDB" id="W0RZ70"/>
<dbReference type="GeneID" id="17963947"/>